<comment type="pathway">
    <text evidence="2">Secondary metabolite biosynthesis.</text>
</comment>
<dbReference type="GO" id="GO:0016705">
    <property type="term" value="F:oxidoreductase activity, acting on paired donors, with incorporation or reduction of molecular oxygen"/>
    <property type="evidence" value="ECO:0007669"/>
    <property type="project" value="InterPro"/>
</dbReference>
<evidence type="ECO:0000256" key="8">
    <source>
        <dbReference type="ARBA" id="ARBA00023033"/>
    </source>
</evidence>
<dbReference type="SUPFAM" id="SSF48264">
    <property type="entry name" value="Cytochrome P450"/>
    <property type="match status" value="1"/>
</dbReference>
<evidence type="ECO:0000256" key="5">
    <source>
        <dbReference type="ARBA" id="ARBA00022723"/>
    </source>
</evidence>
<dbReference type="InterPro" id="IPR036396">
    <property type="entry name" value="Cyt_P450_sf"/>
</dbReference>
<keyword evidence="11" id="KW-1185">Reference proteome</keyword>
<dbReference type="Pfam" id="PF00067">
    <property type="entry name" value="p450"/>
    <property type="match status" value="1"/>
</dbReference>
<dbReference type="Proteomes" id="UP001215151">
    <property type="component" value="Unassembled WGS sequence"/>
</dbReference>
<evidence type="ECO:0000256" key="3">
    <source>
        <dbReference type="ARBA" id="ARBA00010617"/>
    </source>
</evidence>
<dbReference type="GO" id="GO:0005506">
    <property type="term" value="F:iron ion binding"/>
    <property type="evidence" value="ECO:0007669"/>
    <property type="project" value="InterPro"/>
</dbReference>
<keyword evidence="7 9" id="KW-0408">Iron</keyword>
<evidence type="ECO:0000313" key="10">
    <source>
        <dbReference type="EMBL" id="KAJ8473373.1"/>
    </source>
</evidence>
<evidence type="ECO:0000256" key="7">
    <source>
        <dbReference type="ARBA" id="ARBA00023004"/>
    </source>
</evidence>
<dbReference type="EMBL" id="JAPEVG010000225">
    <property type="protein sequence ID" value="KAJ8473373.1"/>
    <property type="molecule type" value="Genomic_DNA"/>
</dbReference>
<dbReference type="PANTHER" id="PTHR24305">
    <property type="entry name" value="CYTOCHROME P450"/>
    <property type="match status" value="1"/>
</dbReference>
<evidence type="ECO:0000256" key="9">
    <source>
        <dbReference type="PIRSR" id="PIRSR602401-1"/>
    </source>
</evidence>
<dbReference type="Gene3D" id="1.10.630.10">
    <property type="entry name" value="Cytochrome P450"/>
    <property type="match status" value="1"/>
</dbReference>
<protein>
    <recommendedName>
        <fullName evidence="12">Cytochrome P450</fullName>
    </recommendedName>
</protein>
<dbReference type="PRINTS" id="PR00463">
    <property type="entry name" value="EP450I"/>
</dbReference>
<feature type="binding site" description="axial binding residue" evidence="9">
    <location>
        <position position="553"/>
    </location>
    <ligand>
        <name>heme</name>
        <dbReference type="ChEBI" id="CHEBI:30413"/>
    </ligand>
    <ligandPart>
        <name>Fe</name>
        <dbReference type="ChEBI" id="CHEBI:18248"/>
    </ligandPart>
</feature>
<organism evidence="10 11">
    <name type="scientific">Trametes cubensis</name>
    <dbReference type="NCBI Taxonomy" id="1111947"/>
    <lineage>
        <taxon>Eukaryota</taxon>
        <taxon>Fungi</taxon>
        <taxon>Dikarya</taxon>
        <taxon>Basidiomycota</taxon>
        <taxon>Agaricomycotina</taxon>
        <taxon>Agaricomycetes</taxon>
        <taxon>Polyporales</taxon>
        <taxon>Polyporaceae</taxon>
        <taxon>Trametes</taxon>
    </lineage>
</organism>
<evidence type="ECO:0000256" key="6">
    <source>
        <dbReference type="ARBA" id="ARBA00023002"/>
    </source>
</evidence>
<dbReference type="InterPro" id="IPR001128">
    <property type="entry name" value="Cyt_P450"/>
</dbReference>
<dbReference type="GO" id="GO:0020037">
    <property type="term" value="F:heme binding"/>
    <property type="evidence" value="ECO:0007669"/>
    <property type="project" value="InterPro"/>
</dbReference>
<proteinExistence type="inferred from homology"/>
<comment type="cofactor">
    <cofactor evidence="1 9">
        <name>heme</name>
        <dbReference type="ChEBI" id="CHEBI:30413"/>
    </cofactor>
</comment>
<keyword evidence="6" id="KW-0560">Oxidoreductase</keyword>
<keyword evidence="8" id="KW-0503">Monooxygenase</keyword>
<evidence type="ECO:0000256" key="1">
    <source>
        <dbReference type="ARBA" id="ARBA00001971"/>
    </source>
</evidence>
<name>A0AAD7TPA6_9APHY</name>
<evidence type="ECO:0000313" key="11">
    <source>
        <dbReference type="Proteomes" id="UP001215151"/>
    </source>
</evidence>
<comment type="similarity">
    <text evidence="3">Belongs to the cytochrome P450 family.</text>
</comment>
<dbReference type="GO" id="GO:0004497">
    <property type="term" value="F:monooxygenase activity"/>
    <property type="evidence" value="ECO:0007669"/>
    <property type="project" value="UniProtKB-KW"/>
</dbReference>
<evidence type="ECO:0008006" key="12">
    <source>
        <dbReference type="Google" id="ProtNLM"/>
    </source>
</evidence>
<dbReference type="InterPro" id="IPR002401">
    <property type="entry name" value="Cyt_P450_E_grp-I"/>
</dbReference>
<reference evidence="10" key="1">
    <citation type="submission" date="2022-11" db="EMBL/GenBank/DDBJ databases">
        <title>Genome Sequence of Cubamyces cubensis.</title>
        <authorList>
            <person name="Buettner E."/>
        </authorList>
    </citation>
    <scope>NUCLEOTIDE SEQUENCE</scope>
    <source>
        <strain evidence="10">MPL-01</strain>
    </source>
</reference>
<keyword evidence="5 9" id="KW-0479">Metal-binding</keyword>
<dbReference type="PANTHER" id="PTHR24305:SF166">
    <property type="entry name" value="CYTOCHROME P450 12A4, MITOCHONDRIAL-RELATED"/>
    <property type="match status" value="1"/>
</dbReference>
<sequence>MIRPNVYLRVAIPQYGMLSSATEDAVPKWGAFAIMCVPLALTGSGLGYPDRFLFGGGHAHQRSAKNRPYSIKSKKHLLITAASSPLFRKVWRWSFSPPSPLDNIHGPPSPSWIAGHMIQIYDKQGWEFHRMLQTKYGPVSRLQSMFGRPMLCVYDPVAMHSIVLKDQHIYEEMDWFLNFALDSFGPGLLSTTGETHRKQRKMLGPVFSSKNLRRVTPVFYEVVSRLKSALTARLESGEQKIDIANYMGRAAAELIGKAALGYSVDKLTEENHDPYGEALKSFVPAMTSFSQYLQVYRLMRPVIPEPLRRPIVNLLPSRRVKRFLNIVDTLHEYATKIYTEKKHVADSMGAEEEDEKAKDLITILLRANAGASAEDALSEDEVIAQLSFLMFAATDTTSNALTLLLERLAENPNVQEKLRAEIAQVKSVYDGGDIPYDVLMSLPYLDAVCRETLRVYAPAQLRIREARTDAVLPLSKPIIGRDGTEIDSIYVPKDTLIFVAVQASNVNPDLWGADAREWRPERWLEPLPEAITDAKIPGIYSNLMTFWGGGRSCIGFKFSQLEMKVVLAELITAFPFEKTDTPVVWNLGEVIHPTIGTDSAHPSYPMKVMMIKC</sequence>
<dbReference type="InterPro" id="IPR050121">
    <property type="entry name" value="Cytochrome_P450_monoxygenase"/>
</dbReference>
<keyword evidence="4 9" id="KW-0349">Heme</keyword>
<evidence type="ECO:0000256" key="4">
    <source>
        <dbReference type="ARBA" id="ARBA00022617"/>
    </source>
</evidence>
<gene>
    <name evidence="10" type="ORF">ONZ51_g7905</name>
</gene>
<comment type="caution">
    <text evidence="10">The sequence shown here is derived from an EMBL/GenBank/DDBJ whole genome shotgun (WGS) entry which is preliminary data.</text>
</comment>
<evidence type="ECO:0000256" key="2">
    <source>
        <dbReference type="ARBA" id="ARBA00005179"/>
    </source>
</evidence>
<accession>A0AAD7TPA6</accession>
<dbReference type="PRINTS" id="PR00385">
    <property type="entry name" value="P450"/>
</dbReference>
<dbReference type="AlphaFoldDB" id="A0AAD7TPA6"/>